<dbReference type="PANTHER" id="PTHR14379:SF3">
    <property type="entry name" value="MEIOSIS REGULATOR AND MRNA STABILITY FACTOR 1"/>
    <property type="match status" value="1"/>
</dbReference>
<organism evidence="3 4">
    <name type="scientific">Taxus chinensis</name>
    <name type="common">Chinese yew</name>
    <name type="synonym">Taxus wallichiana var. chinensis</name>
    <dbReference type="NCBI Taxonomy" id="29808"/>
    <lineage>
        <taxon>Eukaryota</taxon>
        <taxon>Viridiplantae</taxon>
        <taxon>Streptophyta</taxon>
        <taxon>Embryophyta</taxon>
        <taxon>Tracheophyta</taxon>
        <taxon>Spermatophyta</taxon>
        <taxon>Pinopsida</taxon>
        <taxon>Pinidae</taxon>
        <taxon>Conifers II</taxon>
        <taxon>Cupressales</taxon>
        <taxon>Taxaceae</taxon>
        <taxon>Taxus</taxon>
    </lineage>
</organism>
<gene>
    <name evidence="3" type="ORF">KI387_001680</name>
</gene>
<evidence type="ECO:0000256" key="1">
    <source>
        <dbReference type="SAM" id="MobiDB-lite"/>
    </source>
</evidence>
<comment type="caution">
    <text evidence="3">The sequence shown here is derived from an EMBL/GenBank/DDBJ whole genome shotgun (WGS) entry which is preliminary data.</text>
</comment>
<protein>
    <recommendedName>
        <fullName evidence="2">NYN domain-containing protein</fullName>
    </recommendedName>
</protein>
<feature type="compositionally biased region" description="Polar residues" evidence="1">
    <location>
        <begin position="1"/>
        <end position="10"/>
    </location>
</feature>
<dbReference type="CDD" id="cd10910">
    <property type="entry name" value="PIN_limkain_b1_N_like"/>
    <property type="match status" value="1"/>
</dbReference>
<accession>A0AA38LQ69</accession>
<feature type="compositionally biased region" description="Polar residues" evidence="1">
    <location>
        <begin position="17"/>
        <end position="33"/>
    </location>
</feature>
<proteinExistence type="predicted"/>
<dbReference type="GO" id="GO:0005777">
    <property type="term" value="C:peroxisome"/>
    <property type="evidence" value="ECO:0007669"/>
    <property type="project" value="InterPro"/>
</dbReference>
<dbReference type="EMBL" id="JAHRHJ020000001">
    <property type="protein sequence ID" value="KAH9329572.1"/>
    <property type="molecule type" value="Genomic_DNA"/>
</dbReference>
<sequence length="151" mass="16713">ESEPNISEFESTAKDQLPTSSNVKNSEPNSCESTPGKAQRVSGPPRLGIFWDLEICSVPKGVPRDAVPLNIKKILNRHGINEKIATFNAYGDISTFPQNLVDACKMTGVSIIDGKEDSLEKAMMEDMFMFGVDNPFTGEILLISERRFYPN</sequence>
<feature type="domain" description="NYN" evidence="2">
    <location>
        <begin position="46"/>
        <end position="145"/>
    </location>
</feature>
<dbReference type="GO" id="GO:0010468">
    <property type="term" value="P:regulation of gene expression"/>
    <property type="evidence" value="ECO:0007669"/>
    <property type="project" value="InterPro"/>
</dbReference>
<dbReference type="InterPro" id="IPR024768">
    <property type="entry name" value="Marf1"/>
</dbReference>
<dbReference type="GO" id="GO:0004540">
    <property type="term" value="F:RNA nuclease activity"/>
    <property type="evidence" value="ECO:0007669"/>
    <property type="project" value="InterPro"/>
</dbReference>
<feature type="non-terminal residue" evidence="3">
    <location>
        <position position="1"/>
    </location>
</feature>
<dbReference type="Proteomes" id="UP000824469">
    <property type="component" value="Unassembled WGS sequence"/>
</dbReference>
<keyword evidence="4" id="KW-1185">Reference proteome</keyword>
<dbReference type="Pfam" id="PF01936">
    <property type="entry name" value="NYN"/>
    <property type="match status" value="1"/>
</dbReference>
<dbReference type="PANTHER" id="PTHR14379">
    <property type="entry name" value="LIMKAIN B LKAP"/>
    <property type="match status" value="1"/>
</dbReference>
<name>A0AA38LQ69_TAXCH</name>
<feature type="region of interest" description="Disordered" evidence="1">
    <location>
        <begin position="1"/>
        <end position="41"/>
    </location>
</feature>
<evidence type="ECO:0000313" key="3">
    <source>
        <dbReference type="EMBL" id="KAH9329572.1"/>
    </source>
</evidence>
<reference evidence="3 4" key="1">
    <citation type="journal article" date="2021" name="Nat. Plants">
        <title>The Taxus genome provides insights into paclitaxel biosynthesis.</title>
        <authorList>
            <person name="Xiong X."/>
            <person name="Gou J."/>
            <person name="Liao Q."/>
            <person name="Li Y."/>
            <person name="Zhou Q."/>
            <person name="Bi G."/>
            <person name="Li C."/>
            <person name="Du R."/>
            <person name="Wang X."/>
            <person name="Sun T."/>
            <person name="Guo L."/>
            <person name="Liang H."/>
            <person name="Lu P."/>
            <person name="Wu Y."/>
            <person name="Zhang Z."/>
            <person name="Ro D.K."/>
            <person name="Shang Y."/>
            <person name="Huang S."/>
            <person name="Yan J."/>
        </authorList>
    </citation>
    <scope>NUCLEOTIDE SEQUENCE [LARGE SCALE GENOMIC DNA]</scope>
    <source>
        <strain evidence="3">Ta-2019</strain>
    </source>
</reference>
<feature type="non-terminal residue" evidence="3">
    <location>
        <position position="151"/>
    </location>
</feature>
<dbReference type="AlphaFoldDB" id="A0AA38LQ69"/>
<dbReference type="InterPro" id="IPR021139">
    <property type="entry name" value="NYN"/>
</dbReference>
<evidence type="ECO:0000259" key="2">
    <source>
        <dbReference type="Pfam" id="PF01936"/>
    </source>
</evidence>
<evidence type="ECO:0000313" key="4">
    <source>
        <dbReference type="Proteomes" id="UP000824469"/>
    </source>
</evidence>